<dbReference type="Proteomes" id="UP000614200">
    <property type="component" value="Unassembled WGS sequence"/>
</dbReference>
<keyword evidence="1" id="KW-0808">Transferase</keyword>
<keyword evidence="1" id="KW-0966">Cell projection</keyword>
<sequence length="392" mass="46291">MKILRPDYMEAFKCIGSPCVDNCCIGWDVDIDEQTFEKYQKIKGNPLETLIKDFIHVNMAEHDCTVNFAVVSLMENKRCPFLDDTKLCKIQSKYGEAYLSNVCAQYPRIYNRINNRLEVSASISCPEIAKSVLFNSKGVQFETAEWADKRQVMISYDVNTKLKAFKGKPAEQLQKIRWICLDIMQDGAFSLEERFEIIGQFVYGLTQARNKDEITNLMNQCRKKNVSKYDLDALSNNMIKRSKQILDILDPKSTIVSERFLHHYKESEKVLKDRDLNLRALKHQYYDSYFENRGYIFENYFVNHMFKSLFPFTEAEWIFHAYLLMLCRYQMMKRQLLGIAIAHKGLTDELILDYFQVFSKAIEHHKTFMLDLTEWFEYMKIDNMKSVKKILL</sequence>
<gene>
    <name evidence="1" type="primary">fliB</name>
    <name evidence="1" type="ORF">ISU02_11775</name>
</gene>
<keyword evidence="1" id="KW-0282">Flagellum</keyword>
<dbReference type="EC" id="2.1.1.-" evidence="1"/>
<dbReference type="GO" id="GO:0008168">
    <property type="term" value="F:methyltransferase activity"/>
    <property type="evidence" value="ECO:0007669"/>
    <property type="project" value="UniProtKB-KW"/>
</dbReference>
<reference evidence="1 2" key="1">
    <citation type="submission" date="2020-11" db="EMBL/GenBank/DDBJ databases">
        <title>Fusibacter basophilias sp. nov.</title>
        <authorList>
            <person name="Qiu D."/>
        </authorList>
    </citation>
    <scope>NUCLEOTIDE SEQUENCE [LARGE SCALE GENOMIC DNA]</scope>
    <source>
        <strain evidence="1 2">Q10-2</strain>
    </source>
</reference>
<keyword evidence="1" id="KW-0969">Cilium</keyword>
<accession>A0ABR9ZTL2</accession>
<dbReference type="RefSeq" id="WP_194702040.1">
    <property type="nucleotide sequence ID" value="NZ_JADKNH010000006.1"/>
</dbReference>
<dbReference type="GO" id="GO:0032259">
    <property type="term" value="P:methylation"/>
    <property type="evidence" value="ECO:0007669"/>
    <property type="project" value="UniProtKB-KW"/>
</dbReference>
<proteinExistence type="predicted"/>
<keyword evidence="2" id="KW-1185">Reference proteome</keyword>
<organism evidence="1 2">
    <name type="scientific">Fusibacter ferrireducens</name>
    <dbReference type="NCBI Taxonomy" id="2785058"/>
    <lineage>
        <taxon>Bacteria</taxon>
        <taxon>Bacillati</taxon>
        <taxon>Bacillota</taxon>
        <taxon>Clostridia</taxon>
        <taxon>Eubacteriales</taxon>
        <taxon>Eubacteriales Family XII. Incertae Sedis</taxon>
        <taxon>Fusibacter</taxon>
    </lineage>
</organism>
<evidence type="ECO:0000313" key="2">
    <source>
        <dbReference type="Proteomes" id="UP000614200"/>
    </source>
</evidence>
<comment type="caution">
    <text evidence="1">The sequence shown here is derived from an EMBL/GenBank/DDBJ whole genome shotgun (WGS) entry which is preliminary data.</text>
</comment>
<keyword evidence="1" id="KW-0489">Methyltransferase</keyword>
<protein>
    <submittedName>
        <fullName evidence="1">Flagellin lysine-N-methylase</fullName>
        <ecNumber evidence="1">2.1.1.-</ecNumber>
    </submittedName>
</protein>
<name>A0ABR9ZTL2_9FIRM</name>
<dbReference type="EMBL" id="JADKNH010000006">
    <property type="protein sequence ID" value="MBF4693808.1"/>
    <property type="molecule type" value="Genomic_DNA"/>
</dbReference>
<evidence type="ECO:0000313" key="1">
    <source>
        <dbReference type="EMBL" id="MBF4693808.1"/>
    </source>
</evidence>
<dbReference type="NCBIfam" id="NF038110">
    <property type="entry name" value="Lys_methyl_FliB"/>
    <property type="match status" value="1"/>
</dbReference>